<dbReference type="GO" id="GO:0046872">
    <property type="term" value="F:metal ion binding"/>
    <property type="evidence" value="ECO:0007669"/>
    <property type="project" value="UniProtKB-KW"/>
</dbReference>
<dbReference type="GO" id="GO:0004767">
    <property type="term" value="F:sphingomyelin phosphodiesterase activity"/>
    <property type="evidence" value="ECO:0007669"/>
    <property type="project" value="UniProtKB-UniRule"/>
</dbReference>
<evidence type="ECO:0000313" key="9">
    <source>
        <dbReference type="Proteomes" id="UP000237481"/>
    </source>
</evidence>
<organism evidence="8 9">
    <name type="scientific">Tolypocladium paradoxum</name>
    <dbReference type="NCBI Taxonomy" id="94208"/>
    <lineage>
        <taxon>Eukaryota</taxon>
        <taxon>Fungi</taxon>
        <taxon>Dikarya</taxon>
        <taxon>Ascomycota</taxon>
        <taxon>Pezizomycotina</taxon>
        <taxon>Sordariomycetes</taxon>
        <taxon>Hypocreomycetidae</taxon>
        <taxon>Hypocreales</taxon>
        <taxon>Ophiocordycipitaceae</taxon>
        <taxon>Tolypocladium</taxon>
    </lineage>
</organism>
<feature type="domain" description="Calcineurin-like phosphoesterase" evidence="7">
    <location>
        <begin position="163"/>
        <end position="427"/>
    </location>
</feature>
<comment type="cofactor">
    <cofactor evidence="4">
        <name>Zn(2+)</name>
        <dbReference type="ChEBI" id="CHEBI:29105"/>
    </cofactor>
    <text evidence="4">Binds 2 Zn(2+) ions per subunit.</text>
</comment>
<dbReference type="GO" id="GO:0006685">
    <property type="term" value="P:sphingomyelin catabolic process"/>
    <property type="evidence" value="ECO:0007669"/>
    <property type="project" value="UniProtKB-UniRule"/>
</dbReference>
<feature type="binding site" evidence="4">
    <location>
        <position position="244"/>
    </location>
    <ligand>
        <name>Zn(2+)</name>
        <dbReference type="ChEBI" id="CHEBI:29105"/>
        <label>1</label>
    </ligand>
</feature>
<dbReference type="SUPFAM" id="SSF56300">
    <property type="entry name" value="Metallo-dependent phosphatases"/>
    <property type="match status" value="1"/>
</dbReference>
<dbReference type="CDD" id="cd00842">
    <property type="entry name" value="MPP_ASMase"/>
    <property type="match status" value="1"/>
</dbReference>
<dbReference type="InterPro" id="IPR004843">
    <property type="entry name" value="Calcineurin-like_PHP"/>
</dbReference>
<dbReference type="EMBL" id="PKSG01000371">
    <property type="protein sequence ID" value="POR36018.1"/>
    <property type="molecule type" value="Genomic_DNA"/>
</dbReference>
<proteinExistence type="inferred from homology"/>
<comment type="caution">
    <text evidence="8">The sequence shown here is derived from an EMBL/GenBank/DDBJ whole genome shotgun (WGS) entry which is preliminary data.</text>
</comment>
<dbReference type="InterPro" id="IPR011160">
    <property type="entry name" value="Sphingomy_PDE"/>
</dbReference>
<dbReference type="InterPro" id="IPR041805">
    <property type="entry name" value="ASMase/PPN1_MPP"/>
</dbReference>
<dbReference type="PIRSF" id="PIRSF000948">
    <property type="entry name" value="Sphingomy_PDE"/>
    <property type="match status" value="1"/>
</dbReference>
<comment type="similarity">
    <text evidence="3">Belongs to the acid sphingomyelinase family.</text>
</comment>
<keyword evidence="2" id="KW-0325">Glycoprotein</keyword>
<evidence type="ECO:0000256" key="1">
    <source>
        <dbReference type="ARBA" id="ARBA00022801"/>
    </source>
</evidence>
<dbReference type="STRING" id="94208.A0A2S4L0N9"/>
<dbReference type="AlphaFoldDB" id="A0A2S4L0N9"/>
<keyword evidence="3" id="KW-0326">Glycosidase</keyword>
<feature type="binding site" evidence="4">
    <location>
        <position position="426"/>
    </location>
    <ligand>
        <name>Zn(2+)</name>
        <dbReference type="ChEBI" id="CHEBI:29105"/>
        <label>1</label>
    </ligand>
</feature>
<feature type="disulfide bond" evidence="5">
    <location>
        <begin position="57"/>
        <end position="133"/>
    </location>
</feature>
<dbReference type="Proteomes" id="UP000237481">
    <property type="component" value="Unassembled WGS sequence"/>
</dbReference>
<keyword evidence="5" id="KW-1015">Disulfide bond</keyword>
<dbReference type="PANTHER" id="PTHR10340:SF34">
    <property type="entry name" value="SPHINGOMYELIN PHOSPHODIESTERASE"/>
    <property type="match status" value="1"/>
</dbReference>
<feature type="binding site" evidence="4">
    <location>
        <position position="170"/>
    </location>
    <ligand>
        <name>Zn(2+)</name>
        <dbReference type="ChEBI" id="CHEBI:29105"/>
        <label>1</label>
    </ligand>
</feature>
<feature type="disulfide bond" evidence="5">
    <location>
        <begin position="191"/>
        <end position="215"/>
    </location>
</feature>
<feature type="disulfide bond" evidence="5">
    <location>
        <begin position="558"/>
        <end position="562"/>
    </location>
</feature>
<dbReference type="GO" id="GO:0016798">
    <property type="term" value="F:hydrolase activity, acting on glycosyl bonds"/>
    <property type="evidence" value="ECO:0007669"/>
    <property type="project" value="UniProtKB-KW"/>
</dbReference>
<dbReference type="GO" id="GO:0016020">
    <property type="term" value="C:membrane"/>
    <property type="evidence" value="ECO:0007669"/>
    <property type="project" value="GOC"/>
</dbReference>
<feature type="signal peptide" evidence="6">
    <location>
        <begin position="1"/>
        <end position="20"/>
    </location>
</feature>
<dbReference type="Pfam" id="PF00149">
    <property type="entry name" value="Metallophos"/>
    <property type="match status" value="1"/>
</dbReference>
<dbReference type="OrthoDB" id="282973at2759"/>
<evidence type="ECO:0000256" key="5">
    <source>
        <dbReference type="PIRSR" id="PIRSR000948-2"/>
    </source>
</evidence>
<comment type="function">
    <text evidence="3">Converts sphingomyelin to ceramide.</text>
</comment>
<feature type="binding site" evidence="4">
    <location>
        <position position="390"/>
    </location>
    <ligand>
        <name>Zn(2+)</name>
        <dbReference type="ChEBI" id="CHEBI:29105"/>
        <label>2</label>
    </ligand>
</feature>
<feature type="binding site" evidence="4">
    <location>
        <position position="244"/>
    </location>
    <ligand>
        <name>Zn(2+)</name>
        <dbReference type="ChEBI" id="CHEBI:29105"/>
        <label>2</label>
    </ligand>
</feature>
<keyword evidence="4" id="KW-0862">Zinc</keyword>
<evidence type="ECO:0000256" key="4">
    <source>
        <dbReference type="PIRSR" id="PIRSR000948-1"/>
    </source>
</evidence>
<evidence type="ECO:0000313" key="8">
    <source>
        <dbReference type="EMBL" id="POR36018.1"/>
    </source>
</evidence>
<gene>
    <name evidence="8" type="ORF">TPAR_03773</name>
</gene>
<feature type="disulfide bond" evidence="5">
    <location>
        <begin position="185"/>
        <end position="190"/>
    </location>
</feature>
<evidence type="ECO:0000256" key="2">
    <source>
        <dbReference type="ARBA" id="ARBA00023180"/>
    </source>
</evidence>
<keyword evidence="4" id="KW-0479">Metal-binding</keyword>
<reference evidence="8 9" key="1">
    <citation type="submission" date="2018-01" db="EMBL/GenBank/DDBJ databases">
        <title>Harnessing the power of phylogenomics to disentangle the directionality and signatures of interkingdom host jumping in the parasitic fungal genus Tolypocladium.</title>
        <authorList>
            <person name="Quandt C.A."/>
            <person name="Patterson W."/>
            <person name="Spatafora J.W."/>
        </authorList>
    </citation>
    <scope>NUCLEOTIDE SEQUENCE [LARGE SCALE GENOMIC DNA]</scope>
    <source>
        <strain evidence="8 9">NRBC 100945</strain>
    </source>
</reference>
<feature type="chain" id="PRO_5015597327" description="Sphingomyelin phosphodiesterase" evidence="6">
    <location>
        <begin position="21"/>
        <end position="643"/>
    </location>
</feature>
<evidence type="ECO:0000256" key="6">
    <source>
        <dbReference type="SAM" id="SignalP"/>
    </source>
</evidence>
<feature type="disulfide bond" evidence="5">
    <location>
        <begin position="86"/>
        <end position="97"/>
    </location>
</feature>
<keyword evidence="9" id="KW-1185">Reference proteome</keyword>
<feature type="binding site" evidence="4">
    <location>
        <position position="424"/>
    </location>
    <ligand>
        <name>Zn(2+)</name>
        <dbReference type="ChEBI" id="CHEBI:29105"/>
        <label>2</label>
    </ligand>
</feature>
<dbReference type="PANTHER" id="PTHR10340">
    <property type="entry name" value="SPHINGOMYELIN PHOSPHODIESTERASE"/>
    <property type="match status" value="1"/>
</dbReference>
<name>A0A2S4L0N9_9HYPO</name>
<protein>
    <recommendedName>
        <fullName evidence="3">Sphingomyelin phosphodiesterase</fullName>
    </recommendedName>
</protein>
<evidence type="ECO:0000256" key="3">
    <source>
        <dbReference type="PIRNR" id="PIRNR000948"/>
    </source>
</evidence>
<feature type="binding site" evidence="4">
    <location>
        <position position="172"/>
    </location>
    <ligand>
        <name>Zn(2+)</name>
        <dbReference type="ChEBI" id="CHEBI:29105"/>
        <label>1</label>
    </ligand>
</feature>
<evidence type="ECO:0000259" key="7">
    <source>
        <dbReference type="Pfam" id="PF00149"/>
    </source>
</evidence>
<dbReference type="InterPro" id="IPR029052">
    <property type="entry name" value="Metallo-depent_PP-like"/>
</dbReference>
<accession>A0A2S4L0N9</accession>
<keyword evidence="1 3" id="KW-0378">Hydrolase</keyword>
<feature type="binding site" evidence="4">
    <location>
        <position position="282"/>
    </location>
    <ligand>
        <name>Zn(2+)</name>
        <dbReference type="ChEBI" id="CHEBI:29105"/>
        <label>2</label>
    </ligand>
</feature>
<dbReference type="Gene3D" id="3.60.21.10">
    <property type="match status" value="1"/>
</dbReference>
<sequence length="643" mass="70068">MRPQSLLPLLALGNAAQAAATGPGYGISPRELGELNDLEARGLIDDIWNKLKNSATCAGCEGILVLLKGLTLLGDGPFVKVAQGLCKLAKVQDDDVCDGAIALEGPIIASAVRKMKIGSRTSKAFCTTFLGLCGFPEVAAWNVPFPSSKPPGGRPKPSGKAPIKIVHYSDIHIDPLYVPGSSTECNKPICCRPYTDADKPGKSMSPAGPNGDHKCDVPVSLEESMYKAISQIVPDAAFTVFTGDIVDHAIWNTSKPYNEQSIEHAYASMNQTLQLVYGTAGNHEAHPTNAFQPNAVGHDAQWVYDLLSEEWSRWIGQAAAANAEKIGAYSTKYPKGNLRIISLNTNLYYRHNFWLYQNYDDKDPNLQIAWLVKELDAAEKAGENVYIIGHMPLGEKDALPDGSNYLDQVIKRYSSTIAAMFFGHTHVDHFEISYADYNVRSAANALVTSYIAPSLTPTSGMPSFRVYEVDPETFGVLDATTYIADMTNAAFQTSGPVWTKFYSAKEAYGKAVSPPVTDAKAELTPAFWHQVTERFEADSGLFDAYMSRKSRGWNVAKCEGGCKTDELCQIRAARAQNNCFKLQPGIHLDRRDGAVDEHGEHDECGVPVTLQAFNALTDSKENLQKLRDLIGEAKAKAARTGKL</sequence>
<keyword evidence="6" id="KW-0732">Signal</keyword>